<keyword evidence="3" id="KW-1185">Reference proteome</keyword>
<reference evidence="3" key="1">
    <citation type="journal article" date="2019" name="Int. J. Syst. Evol. Microbiol.">
        <title>The Global Catalogue of Microorganisms (GCM) 10K type strain sequencing project: providing services to taxonomists for standard genome sequencing and annotation.</title>
        <authorList>
            <consortium name="The Broad Institute Genomics Platform"/>
            <consortium name="The Broad Institute Genome Sequencing Center for Infectious Disease"/>
            <person name="Wu L."/>
            <person name="Ma J."/>
        </authorList>
    </citation>
    <scope>NUCLEOTIDE SEQUENCE [LARGE SCALE GENOMIC DNA]</scope>
    <source>
        <strain evidence="3">CGMCC 1.12811</strain>
    </source>
</reference>
<evidence type="ECO:0000313" key="2">
    <source>
        <dbReference type="EMBL" id="GGA79352.1"/>
    </source>
</evidence>
<feature type="signal peptide" evidence="1">
    <location>
        <begin position="1"/>
        <end position="17"/>
    </location>
</feature>
<dbReference type="RefSeq" id="WP_188494177.1">
    <property type="nucleotide sequence ID" value="NZ_BMGA01000004.1"/>
</dbReference>
<keyword evidence="1" id="KW-0732">Signal</keyword>
<dbReference type="PROSITE" id="PS51257">
    <property type="entry name" value="PROKAR_LIPOPROTEIN"/>
    <property type="match status" value="1"/>
</dbReference>
<evidence type="ECO:0000313" key="3">
    <source>
        <dbReference type="Proteomes" id="UP000658793"/>
    </source>
</evidence>
<organism evidence="2 3">
    <name type="scientific">Flavobacterium palustre</name>
    <dbReference type="NCBI Taxonomy" id="1476463"/>
    <lineage>
        <taxon>Bacteria</taxon>
        <taxon>Pseudomonadati</taxon>
        <taxon>Bacteroidota</taxon>
        <taxon>Flavobacteriia</taxon>
        <taxon>Flavobacteriales</taxon>
        <taxon>Flavobacteriaceae</taxon>
        <taxon>Flavobacterium</taxon>
    </lineage>
</organism>
<proteinExistence type="predicted"/>
<evidence type="ECO:0000256" key="1">
    <source>
        <dbReference type="SAM" id="SignalP"/>
    </source>
</evidence>
<name>A0ABQ1HJQ8_9FLAO</name>
<dbReference type="EMBL" id="BMGA01000004">
    <property type="protein sequence ID" value="GGA79352.1"/>
    <property type="molecule type" value="Genomic_DNA"/>
</dbReference>
<evidence type="ECO:0008006" key="4">
    <source>
        <dbReference type="Google" id="ProtNLM"/>
    </source>
</evidence>
<comment type="caution">
    <text evidence="2">The sequence shown here is derived from an EMBL/GenBank/DDBJ whole genome shotgun (WGS) entry which is preliminary data.</text>
</comment>
<sequence>MKKIVLILLLVVYSCGSTDTSSLNDSDPPSNITIYDLSAKLNASTWKITFFSNNGIEETNLYSSYVFKFNKSQQDYNLDSGIIDVIYQTNNYKGNWSVYEKIISYNPTLDTVEFGYFVNLSLVSPNDILKINGEWQSVLETNTKIELKKEYNGEIISRLFFEKN</sequence>
<feature type="chain" id="PRO_5045275735" description="Lipocalin-like domain-containing protein" evidence="1">
    <location>
        <begin position="18"/>
        <end position="164"/>
    </location>
</feature>
<protein>
    <recommendedName>
        <fullName evidence="4">Lipocalin-like domain-containing protein</fullName>
    </recommendedName>
</protein>
<gene>
    <name evidence="2" type="ORF">GCM10008015_20080</name>
</gene>
<dbReference type="Proteomes" id="UP000658793">
    <property type="component" value="Unassembled WGS sequence"/>
</dbReference>
<accession>A0ABQ1HJQ8</accession>